<evidence type="ECO:0000313" key="2">
    <source>
        <dbReference type="Proteomes" id="UP000295547"/>
    </source>
</evidence>
<dbReference type="EMBL" id="SMBJ01000010">
    <property type="protein sequence ID" value="TCU21819.1"/>
    <property type="molecule type" value="Genomic_DNA"/>
</dbReference>
<reference evidence="1 2" key="1">
    <citation type="submission" date="2019-03" db="EMBL/GenBank/DDBJ databases">
        <title>Genomic Encyclopedia of Type Strains, Phase IV (KMG-V): Genome sequencing to study the core and pangenomes of soil and plant-associated prokaryotes.</title>
        <authorList>
            <person name="Whitman W."/>
        </authorList>
    </citation>
    <scope>NUCLEOTIDE SEQUENCE [LARGE SCALE GENOMIC DNA]</scope>
    <source>
        <strain evidence="1 2">Gr42</strain>
    </source>
</reference>
<name>A0A4R3QL75_9HYPH</name>
<organism evidence="1 2">
    <name type="scientific">Rhizobium azibense</name>
    <dbReference type="NCBI Taxonomy" id="1136135"/>
    <lineage>
        <taxon>Bacteria</taxon>
        <taxon>Pseudomonadati</taxon>
        <taxon>Pseudomonadota</taxon>
        <taxon>Alphaproteobacteria</taxon>
        <taxon>Hyphomicrobiales</taxon>
        <taxon>Rhizobiaceae</taxon>
        <taxon>Rhizobium/Agrobacterium group</taxon>
        <taxon>Rhizobium</taxon>
    </lineage>
</organism>
<dbReference type="Proteomes" id="UP000295547">
    <property type="component" value="Unassembled WGS sequence"/>
</dbReference>
<dbReference type="AlphaFoldDB" id="A0A4R3QL75"/>
<keyword evidence="2" id="KW-1185">Reference proteome</keyword>
<accession>A0A4R3QL75</accession>
<sequence length="110" mass="12474">MAQAVLWQSIFVFSGRRRNLRLPSSKEGNLAGDDDIDEKLLELQGLLKRLWKAGAVSKSTYRTRLTGIWRATLFWHNAGRSASWILNQLAAVEDELKAEFSPKAKSRSRS</sequence>
<protein>
    <submittedName>
        <fullName evidence="1">Uncharacterized protein</fullName>
    </submittedName>
</protein>
<evidence type="ECO:0000313" key="1">
    <source>
        <dbReference type="EMBL" id="TCU21819.1"/>
    </source>
</evidence>
<proteinExistence type="predicted"/>
<gene>
    <name evidence="1" type="ORF">EV130_110163</name>
</gene>
<comment type="caution">
    <text evidence="1">The sequence shown here is derived from an EMBL/GenBank/DDBJ whole genome shotgun (WGS) entry which is preliminary data.</text>
</comment>